<evidence type="ECO:0000256" key="3">
    <source>
        <dbReference type="ARBA" id="ARBA00023015"/>
    </source>
</evidence>
<dbReference type="Gene3D" id="1.10.10.60">
    <property type="entry name" value="Homeodomain-like"/>
    <property type="match status" value="1"/>
</dbReference>
<name>A0AAV8VSZ0_9CUCU</name>
<evidence type="ECO:0000256" key="5">
    <source>
        <dbReference type="ARBA" id="ARBA00025466"/>
    </source>
</evidence>
<evidence type="ECO:0000256" key="2">
    <source>
        <dbReference type="ARBA" id="ARBA00016807"/>
    </source>
</evidence>
<protein>
    <recommendedName>
        <fullName evidence="2">Regulatory protein zeste</fullName>
    </recommendedName>
</protein>
<evidence type="ECO:0000313" key="7">
    <source>
        <dbReference type="EMBL" id="KAJ8917349.1"/>
    </source>
</evidence>
<comment type="function">
    <text evidence="5">Involved in transvection phenomena (= synapsis-dependent gene expression), where the synaptic pairing of chromosomes carrying genes with which zeste interacts influences the expression of these genes. Zeste binds to DNA and stimulates transcription from a nearby promoter.</text>
</comment>
<evidence type="ECO:0000256" key="4">
    <source>
        <dbReference type="ARBA" id="ARBA00023163"/>
    </source>
</evidence>
<dbReference type="GO" id="GO:0005634">
    <property type="term" value="C:nucleus"/>
    <property type="evidence" value="ECO:0007669"/>
    <property type="project" value="TreeGrafter"/>
</dbReference>
<proteinExistence type="predicted"/>
<comment type="caution">
    <text evidence="7">The sequence shown here is derived from an EMBL/GenBank/DDBJ whole genome shotgun (WGS) entry which is preliminary data.</text>
</comment>
<evidence type="ECO:0000256" key="1">
    <source>
        <dbReference type="ARBA" id="ARBA00011764"/>
    </source>
</evidence>
<dbReference type="Proteomes" id="UP001159042">
    <property type="component" value="Unassembled WGS sequence"/>
</dbReference>
<organism evidence="7 8">
    <name type="scientific">Exocentrus adspersus</name>
    <dbReference type="NCBI Taxonomy" id="1586481"/>
    <lineage>
        <taxon>Eukaryota</taxon>
        <taxon>Metazoa</taxon>
        <taxon>Ecdysozoa</taxon>
        <taxon>Arthropoda</taxon>
        <taxon>Hexapoda</taxon>
        <taxon>Insecta</taxon>
        <taxon>Pterygota</taxon>
        <taxon>Neoptera</taxon>
        <taxon>Endopterygota</taxon>
        <taxon>Coleoptera</taxon>
        <taxon>Polyphaga</taxon>
        <taxon>Cucujiformia</taxon>
        <taxon>Chrysomeloidea</taxon>
        <taxon>Cerambycidae</taxon>
        <taxon>Lamiinae</taxon>
        <taxon>Acanthocinini</taxon>
        <taxon>Exocentrus</taxon>
    </lineage>
</organism>
<keyword evidence="4" id="KW-0804">Transcription</keyword>
<dbReference type="PANTHER" id="PTHR23098:SF16">
    <property type="entry name" value="REGULATORY PROTEIN ZESTE"/>
    <property type="match status" value="1"/>
</dbReference>
<dbReference type="PANTHER" id="PTHR23098">
    <property type="entry name" value="AGAP001331-PA-RELATED"/>
    <property type="match status" value="1"/>
</dbReference>
<reference evidence="7 8" key="1">
    <citation type="journal article" date="2023" name="Insect Mol. Biol.">
        <title>Genome sequencing provides insights into the evolution of gene families encoding plant cell wall-degrading enzymes in longhorned beetles.</title>
        <authorList>
            <person name="Shin N.R."/>
            <person name="Okamura Y."/>
            <person name="Kirsch R."/>
            <person name="Pauchet Y."/>
        </authorList>
    </citation>
    <scope>NUCLEOTIDE SEQUENCE [LARGE SCALE GENOMIC DNA]</scope>
    <source>
        <strain evidence="7">EAD_L_NR</strain>
    </source>
</reference>
<evidence type="ECO:0000313" key="8">
    <source>
        <dbReference type="Proteomes" id="UP001159042"/>
    </source>
</evidence>
<comment type="subunit">
    <text evidence="1">Self-associates forming complexes of several hundred monomers.</text>
</comment>
<dbReference type="Pfam" id="PF13873">
    <property type="entry name" value="Myb_DNA-bind_5"/>
    <property type="match status" value="1"/>
</dbReference>
<gene>
    <name evidence="7" type="ORF">NQ315_002371</name>
</gene>
<keyword evidence="3" id="KW-0805">Transcription regulation</keyword>
<dbReference type="InterPro" id="IPR028002">
    <property type="entry name" value="Myb_DNA-bind_5"/>
</dbReference>
<dbReference type="AlphaFoldDB" id="A0AAV8VSZ0"/>
<dbReference type="EMBL" id="JANEYG010000034">
    <property type="protein sequence ID" value="KAJ8917349.1"/>
    <property type="molecule type" value="Genomic_DNA"/>
</dbReference>
<sequence length="135" mass="16156">MADASPKKVRKSNFSPEEVDALFSTVGKYYNVLFGAFPKRAVRNETRQKVWTDITRQVNRVSIEKRTLQEVKNKWKKCQHLYRERDASEEFGTYEMKRAKHRANKNNKRIRIRQNCSYEPDFKKAVILYAEQKKH</sequence>
<accession>A0AAV8VSZ0</accession>
<feature type="domain" description="Myb/SANT-like DNA-binding" evidence="6">
    <location>
        <begin position="10"/>
        <end position="83"/>
    </location>
</feature>
<keyword evidence="8" id="KW-1185">Reference proteome</keyword>
<evidence type="ECO:0000259" key="6">
    <source>
        <dbReference type="Pfam" id="PF13873"/>
    </source>
</evidence>